<gene>
    <name evidence="2" type="ORF">BT96DRAFT_789953</name>
</gene>
<reference evidence="2" key="1">
    <citation type="journal article" date="2019" name="Environ. Microbiol.">
        <title>Fungal ecological strategies reflected in gene transcription - a case study of two litter decomposers.</title>
        <authorList>
            <person name="Barbi F."/>
            <person name="Kohler A."/>
            <person name="Barry K."/>
            <person name="Baskaran P."/>
            <person name="Daum C."/>
            <person name="Fauchery L."/>
            <person name="Ihrmark K."/>
            <person name="Kuo A."/>
            <person name="LaButti K."/>
            <person name="Lipzen A."/>
            <person name="Morin E."/>
            <person name="Grigoriev I.V."/>
            <person name="Henrissat B."/>
            <person name="Lindahl B."/>
            <person name="Martin F."/>
        </authorList>
    </citation>
    <scope>NUCLEOTIDE SEQUENCE</scope>
    <source>
        <strain evidence="2">JB14</strain>
    </source>
</reference>
<dbReference type="InterPro" id="IPR041457">
    <property type="entry name" value="CxC2_KDZ-assoc"/>
</dbReference>
<evidence type="ECO:0000313" key="2">
    <source>
        <dbReference type="EMBL" id="KAE9388200.1"/>
    </source>
</evidence>
<accession>A0A6A4GSA8</accession>
<dbReference type="OrthoDB" id="3149508at2759"/>
<sequence>RSDISTLHERYTVQLGHHGKACPTLDKPKPVKFTVTHSNGVHGTYISFCNCGRVSRVEQLMRARLFPASVAEPETAFTFTVMQEYDLQSLQGKIVAYNYFLSLCRLTDNVHTDQVNVTRAWRYFKAQIRLGGIFNLN</sequence>
<organism evidence="2 3">
    <name type="scientific">Gymnopus androsaceus JB14</name>
    <dbReference type="NCBI Taxonomy" id="1447944"/>
    <lineage>
        <taxon>Eukaryota</taxon>
        <taxon>Fungi</taxon>
        <taxon>Dikarya</taxon>
        <taxon>Basidiomycota</taxon>
        <taxon>Agaricomycotina</taxon>
        <taxon>Agaricomycetes</taxon>
        <taxon>Agaricomycetidae</taxon>
        <taxon>Agaricales</taxon>
        <taxon>Marasmiineae</taxon>
        <taxon>Omphalotaceae</taxon>
        <taxon>Gymnopus</taxon>
    </lineage>
</organism>
<feature type="domain" description="CxC2-like cysteine cluster KDZ transposase-associated" evidence="1">
    <location>
        <begin position="12"/>
        <end position="110"/>
    </location>
</feature>
<dbReference type="EMBL" id="ML769756">
    <property type="protein sequence ID" value="KAE9388200.1"/>
    <property type="molecule type" value="Genomic_DNA"/>
</dbReference>
<evidence type="ECO:0000313" key="3">
    <source>
        <dbReference type="Proteomes" id="UP000799118"/>
    </source>
</evidence>
<evidence type="ECO:0000259" key="1">
    <source>
        <dbReference type="Pfam" id="PF18803"/>
    </source>
</evidence>
<protein>
    <recommendedName>
        <fullName evidence="1">CxC2-like cysteine cluster KDZ transposase-associated domain-containing protein</fullName>
    </recommendedName>
</protein>
<name>A0A6A4GSA8_9AGAR</name>
<keyword evidence="3" id="KW-1185">Reference proteome</keyword>
<dbReference type="Pfam" id="PF18803">
    <property type="entry name" value="CxC2"/>
    <property type="match status" value="1"/>
</dbReference>
<dbReference type="Proteomes" id="UP000799118">
    <property type="component" value="Unassembled WGS sequence"/>
</dbReference>
<proteinExistence type="predicted"/>
<dbReference type="AlphaFoldDB" id="A0A6A4GSA8"/>
<feature type="non-terminal residue" evidence="2">
    <location>
        <position position="137"/>
    </location>
</feature>
<feature type="non-terminal residue" evidence="2">
    <location>
        <position position="1"/>
    </location>
</feature>